<keyword evidence="2" id="KW-1185">Reference proteome</keyword>
<gene>
    <name evidence="1" type="ORF">LSTR_LSTR016069</name>
</gene>
<sequence length="92" mass="10267">MLDSDPFSPSRFLSRAVFSCSSLALSVSTSFLIFSSLAKASSVFCTFSSNFCRSSEQDGSASIFYRIFINDQNTLEYLRDQTNFSIPSSLWT</sequence>
<organism evidence="1 2">
    <name type="scientific">Laodelphax striatellus</name>
    <name type="common">Small brown planthopper</name>
    <name type="synonym">Delphax striatella</name>
    <dbReference type="NCBI Taxonomy" id="195883"/>
    <lineage>
        <taxon>Eukaryota</taxon>
        <taxon>Metazoa</taxon>
        <taxon>Ecdysozoa</taxon>
        <taxon>Arthropoda</taxon>
        <taxon>Hexapoda</taxon>
        <taxon>Insecta</taxon>
        <taxon>Pterygota</taxon>
        <taxon>Neoptera</taxon>
        <taxon>Paraneoptera</taxon>
        <taxon>Hemiptera</taxon>
        <taxon>Auchenorrhyncha</taxon>
        <taxon>Fulgoroidea</taxon>
        <taxon>Delphacidae</taxon>
        <taxon>Criomorphinae</taxon>
        <taxon>Laodelphax</taxon>
    </lineage>
</organism>
<dbReference type="AlphaFoldDB" id="A0A482WS43"/>
<evidence type="ECO:0000313" key="1">
    <source>
        <dbReference type="EMBL" id="RZF35850.1"/>
    </source>
</evidence>
<accession>A0A482WS43</accession>
<dbReference type="InParanoid" id="A0A482WS43"/>
<evidence type="ECO:0000313" key="2">
    <source>
        <dbReference type="Proteomes" id="UP000291343"/>
    </source>
</evidence>
<reference evidence="1 2" key="1">
    <citation type="journal article" date="2017" name="Gigascience">
        <title>Genome sequence of the small brown planthopper, Laodelphax striatellus.</title>
        <authorList>
            <person name="Zhu J."/>
            <person name="Jiang F."/>
            <person name="Wang X."/>
            <person name="Yang P."/>
            <person name="Bao Y."/>
            <person name="Zhao W."/>
            <person name="Wang W."/>
            <person name="Lu H."/>
            <person name="Wang Q."/>
            <person name="Cui N."/>
            <person name="Li J."/>
            <person name="Chen X."/>
            <person name="Luo L."/>
            <person name="Yu J."/>
            <person name="Kang L."/>
            <person name="Cui F."/>
        </authorList>
    </citation>
    <scope>NUCLEOTIDE SEQUENCE [LARGE SCALE GENOMIC DNA]</scope>
    <source>
        <strain evidence="1">Lst14</strain>
    </source>
</reference>
<comment type="caution">
    <text evidence="1">The sequence shown here is derived from an EMBL/GenBank/DDBJ whole genome shotgun (WGS) entry which is preliminary data.</text>
</comment>
<dbReference type="EMBL" id="QKKF02027436">
    <property type="protein sequence ID" value="RZF35850.1"/>
    <property type="molecule type" value="Genomic_DNA"/>
</dbReference>
<name>A0A482WS43_LAOST</name>
<protein>
    <submittedName>
        <fullName evidence="1">Uncharacterized protein</fullName>
    </submittedName>
</protein>
<proteinExistence type="predicted"/>
<dbReference type="Proteomes" id="UP000291343">
    <property type="component" value="Unassembled WGS sequence"/>
</dbReference>